<evidence type="ECO:0000256" key="2">
    <source>
        <dbReference type="ARBA" id="ARBA00025626"/>
    </source>
</evidence>
<organism evidence="3 4">
    <name type="scientific">Candidatus Marsarchaeota G1 archaeon BE_D</name>
    <dbReference type="NCBI Taxonomy" id="1978156"/>
    <lineage>
        <taxon>Archaea</taxon>
        <taxon>Candidatus Marsarchaeota</taxon>
        <taxon>Candidatus Marsarchaeota group 1</taxon>
    </lineage>
</organism>
<dbReference type="PANTHER" id="PTHR37459:SF1">
    <property type="entry name" value="CRISPR-ASSOCIATED PROTEIN CAS7_CST2_DEVR"/>
    <property type="match status" value="1"/>
</dbReference>
<dbReference type="InterPro" id="IPR002764">
    <property type="entry name" value="Cas7/Cst2/DevR_sub_I-a/Apern"/>
</dbReference>
<evidence type="ECO:0000256" key="1">
    <source>
        <dbReference type="ARBA" id="ARBA00023118"/>
    </source>
</evidence>
<comment type="function">
    <text evidence="2">CRISPR (clustered regularly interspaced short palindromic repeat) is an adaptive immune system that provides protection against mobile genetic elements (viruses, transposable elements and conjugative plasmids). CRISPR clusters contain spacers, sequences complementary to antecedent mobile elements, and target invading nucleic acids. CRISPR clusters are transcribed and processed into CRISPR RNA (crRNA).</text>
</comment>
<gene>
    <name evidence="3" type="ORF">B9Q02_09000</name>
</gene>
<proteinExistence type="predicted"/>
<evidence type="ECO:0000313" key="3">
    <source>
        <dbReference type="EMBL" id="PSN84745.1"/>
    </source>
</evidence>
<dbReference type="AlphaFoldDB" id="A0A2R6AED8"/>
<dbReference type="PANTHER" id="PTHR37459">
    <property type="match status" value="1"/>
</dbReference>
<dbReference type="Pfam" id="PF01905">
    <property type="entry name" value="DevR"/>
    <property type="match status" value="1"/>
</dbReference>
<dbReference type="Proteomes" id="UP000240569">
    <property type="component" value="Unassembled WGS sequence"/>
</dbReference>
<sequence length="351" mass="38657">MISLSARLKVNLESLNGVETVGNFARHRTAPIIVHDKQSSFQVRYVPVVSGESIAHGYQTLLVDICKQMGLPIGVYSSRYEFIKFSEDNYLSDEGISPPRDYDDMQRFEVDVLTNDVVADVGGFLYTGRNSVKRTSRIHVGYMIPALKDTDAAALEAQFHVRYLQSKPQKGAGQQATDTQQPKLAQSIFNVEVASAIYTLNANLDVDEIAVPSIKFGKPAEQSKLSKLENQKVSRKKAAILALGQLFSSMKSGAKLSRFLPNSELLSIVVTETSFPFSVSPGNGKDYISATIQRVEKASEMHQKAGISVINYKVHVVDNENALTSSDSSKKFVSKHSNVEELFTEVLSAIK</sequence>
<dbReference type="NCBIfam" id="TIGR02583">
    <property type="entry name" value="DevR_archaea"/>
    <property type="match status" value="1"/>
</dbReference>
<dbReference type="NCBIfam" id="TIGR01875">
    <property type="entry name" value="cas_MJ0381"/>
    <property type="match status" value="1"/>
</dbReference>
<dbReference type="GO" id="GO:0051607">
    <property type="term" value="P:defense response to virus"/>
    <property type="evidence" value="ECO:0007669"/>
    <property type="project" value="UniProtKB-KW"/>
</dbReference>
<evidence type="ECO:0000313" key="4">
    <source>
        <dbReference type="Proteomes" id="UP000240569"/>
    </source>
</evidence>
<keyword evidence="1" id="KW-0051">Antiviral defense</keyword>
<dbReference type="EMBL" id="NEXD01000068">
    <property type="protein sequence ID" value="PSN84745.1"/>
    <property type="molecule type" value="Genomic_DNA"/>
</dbReference>
<comment type="caution">
    <text evidence="3">The sequence shown here is derived from an EMBL/GenBank/DDBJ whole genome shotgun (WGS) entry which is preliminary data.</text>
</comment>
<name>A0A2R6AED8_9ARCH</name>
<protein>
    <submittedName>
        <fullName evidence="3">Type I-A CRISPR-associated protein Cas7/Csa2</fullName>
    </submittedName>
</protein>
<dbReference type="InterPro" id="IPR010154">
    <property type="entry name" value="CRISPR-assoc_Cas7/Cst2/DevR"/>
</dbReference>
<accession>A0A2R6AED8</accession>
<reference evidence="3 4" key="1">
    <citation type="submission" date="2017-04" db="EMBL/GenBank/DDBJ databases">
        <title>Novel microbial lineages endemic to geothermal iron-oxide mats fill important gaps in the evolutionary history of Archaea.</title>
        <authorList>
            <person name="Jay Z.J."/>
            <person name="Beam J.P."/>
            <person name="Dlakic M."/>
            <person name="Rusch D.B."/>
            <person name="Kozubal M.A."/>
            <person name="Inskeep W.P."/>
        </authorList>
    </citation>
    <scope>NUCLEOTIDE SEQUENCE [LARGE SCALE GENOMIC DNA]</scope>
    <source>
        <strain evidence="3">BE_D</strain>
    </source>
</reference>
<dbReference type="InterPro" id="IPR052681">
    <property type="entry name" value="CRISPR-Cas7/Cst2/DevR"/>
</dbReference>